<keyword evidence="1" id="KW-0175">Coiled coil</keyword>
<proteinExistence type="predicted"/>
<name>A0AAE0BYX3_9CHLO</name>
<dbReference type="PANTHER" id="PTHR23159:SF60">
    <property type="entry name" value="SPINDLE ASSEMBLY ABNORMAL PROTEIN 4"/>
    <property type="match status" value="1"/>
</dbReference>
<gene>
    <name evidence="3" type="ORF">CYMTET_45090</name>
</gene>
<feature type="region of interest" description="Disordered" evidence="2">
    <location>
        <begin position="358"/>
        <end position="382"/>
    </location>
</feature>
<evidence type="ECO:0000313" key="3">
    <source>
        <dbReference type="EMBL" id="KAK3245336.1"/>
    </source>
</evidence>
<protein>
    <submittedName>
        <fullName evidence="3">Uncharacterized protein</fullName>
    </submittedName>
</protein>
<organism evidence="3 4">
    <name type="scientific">Cymbomonas tetramitiformis</name>
    <dbReference type="NCBI Taxonomy" id="36881"/>
    <lineage>
        <taxon>Eukaryota</taxon>
        <taxon>Viridiplantae</taxon>
        <taxon>Chlorophyta</taxon>
        <taxon>Pyramimonadophyceae</taxon>
        <taxon>Pyramimonadales</taxon>
        <taxon>Pyramimonadaceae</taxon>
        <taxon>Cymbomonas</taxon>
    </lineage>
</organism>
<feature type="region of interest" description="Disordered" evidence="2">
    <location>
        <begin position="307"/>
        <end position="329"/>
    </location>
</feature>
<feature type="region of interest" description="Disordered" evidence="2">
    <location>
        <begin position="568"/>
        <end position="603"/>
    </location>
</feature>
<dbReference type="AlphaFoldDB" id="A0AAE0BYX3"/>
<feature type="compositionally biased region" description="Basic and acidic residues" evidence="2">
    <location>
        <begin position="519"/>
        <end position="528"/>
    </location>
</feature>
<evidence type="ECO:0000256" key="2">
    <source>
        <dbReference type="SAM" id="MobiDB-lite"/>
    </source>
</evidence>
<dbReference type="EMBL" id="LGRX02030765">
    <property type="protein sequence ID" value="KAK3245336.1"/>
    <property type="molecule type" value="Genomic_DNA"/>
</dbReference>
<dbReference type="Proteomes" id="UP001190700">
    <property type="component" value="Unassembled WGS sequence"/>
</dbReference>
<dbReference type="PANTHER" id="PTHR23159">
    <property type="entry name" value="CENTROSOMAL PROTEIN 2"/>
    <property type="match status" value="1"/>
</dbReference>
<reference evidence="3 4" key="1">
    <citation type="journal article" date="2015" name="Genome Biol. Evol.">
        <title>Comparative Genomics of a Bacterivorous Green Alga Reveals Evolutionary Causalities and Consequences of Phago-Mixotrophic Mode of Nutrition.</title>
        <authorList>
            <person name="Burns J.A."/>
            <person name="Paasch A."/>
            <person name="Narechania A."/>
            <person name="Kim E."/>
        </authorList>
    </citation>
    <scope>NUCLEOTIDE SEQUENCE [LARGE SCALE GENOMIC DNA]</scope>
    <source>
        <strain evidence="3 4">PLY_AMNH</strain>
    </source>
</reference>
<feature type="coiled-coil region" evidence="1">
    <location>
        <begin position="678"/>
        <end position="737"/>
    </location>
</feature>
<feature type="region of interest" description="Disordered" evidence="2">
    <location>
        <begin position="98"/>
        <end position="125"/>
    </location>
</feature>
<evidence type="ECO:0000313" key="4">
    <source>
        <dbReference type="Proteomes" id="UP001190700"/>
    </source>
</evidence>
<keyword evidence="4" id="KW-1185">Reference proteome</keyword>
<feature type="coiled-coil region" evidence="1">
    <location>
        <begin position="234"/>
        <end position="261"/>
    </location>
</feature>
<feature type="region of interest" description="Disordered" evidence="2">
    <location>
        <begin position="467"/>
        <end position="538"/>
    </location>
</feature>
<evidence type="ECO:0000256" key="1">
    <source>
        <dbReference type="SAM" id="Coils"/>
    </source>
</evidence>
<sequence length="761" mass="82331">MVYSLPPTSHPFWKQKDAISQALSVLDGLEIDNQVLSEQVTALGDVKVTLMKEVKLLTQERQILVAEKHQRGSFCRGHGGSPLAVEGYDADTAPTTAVRSDEVENGIPGPATPERMSEGQSAEMGDNLSAPTKWMIEEQAEKATAQDEEAWKVERETLLLENEVLCQDRDQLLGQLDEVLHGRQQLLGELRRAKDRIHNLQAESMLKHNGPASPFLSKRAHTHQTEMEQAALENARLMADRDTLAHQVQELKADKQALLLQLQLCNIGAMELIEHTSRPSSPEAPSPPSAASAAAAAVAIAVKAAAEKHEATVEEEPESGTSEASTGIPKMDELGTALSDVALPRPTSSEDSLAIPAAAERLPQGNPIASNTTTAEMPKAESRPNSFLNTFAAMFGSSKSPKLPSPAAMATLMPQRALPGPAVEVSSTPLALVEPTRVELALVEPAQAPSPALSPVFSPLVPTNLETAAEKTEEEAPASRGKKKRTREDLRTVPQLSAGLEVVNPMHPKRQTAEQEVADQGHEQHAEDTELAATEQEPEAGTLQVVLRLQVDPELQVVLVHLLLTVPGASKRPTNAPSVTVPGAASKMNTSPLPGPEDSPVLGACAEISQPYRSGSSSPSPSLRNVKRNKFFFEGLSNNNGGAVGQGDETAQKGRISMARSVHSNWQQKEAAIQAARVTQLFAERNEFAERNQDLQDELAKLRAETTAQLQAVQKQNEELRANHEKLMQRIPLWKQQELFPEDDPNIELLHDLDAAPYATD</sequence>
<accession>A0AAE0BYX3</accession>
<comment type="caution">
    <text evidence="3">The sequence shown here is derived from an EMBL/GenBank/DDBJ whole genome shotgun (WGS) entry which is preliminary data.</text>
</comment>